<feature type="domain" description="Peptidase C39" evidence="10">
    <location>
        <begin position="16"/>
        <end position="142"/>
    </location>
</feature>
<evidence type="ECO:0000259" key="10">
    <source>
        <dbReference type="PROSITE" id="PS50990"/>
    </source>
</evidence>
<dbReference type="Pfam" id="PF03412">
    <property type="entry name" value="Peptidase_C39"/>
    <property type="match status" value="1"/>
</dbReference>
<feature type="transmembrane region" description="Helical" evidence="7">
    <location>
        <begin position="449"/>
        <end position="469"/>
    </location>
</feature>
<evidence type="ECO:0000256" key="6">
    <source>
        <dbReference type="ARBA" id="ARBA00023136"/>
    </source>
</evidence>
<dbReference type="SUPFAM" id="SSF52540">
    <property type="entry name" value="P-loop containing nucleoside triphosphate hydrolases"/>
    <property type="match status" value="1"/>
</dbReference>
<evidence type="ECO:0000313" key="12">
    <source>
        <dbReference type="Proteomes" id="UP000664417"/>
    </source>
</evidence>
<dbReference type="InterPro" id="IPR036640">
    <property type="entry name" value="ABC1_TM_sf"/>
</dbReference>
<evidence type="ECO:0000259" key="9">
    <source>
        <dbReference type="PROSITE" id="PS50929"/>
    </source>
</evidence>
<evidence type="ECO:0000256" key="1">
    <source>
        <dbReference type="ARBA" id="ARBA00004651"/>
    </source>
</evidence>
<comment type="caution">
    <text evidence="11">The sequence shown here is derived from an EMBL/GenBank/DDBJ whole genome shotgun (WGS) entry which is preliminary data.</text>
</comment>
<dbReference type="PANTHER" id="PTHR24221:SF646">
    <property type="entry name" value="HAEMOLYSIN SECRETION ATP-BINDING PROTEIN"/>
    <property type="match status" value="1"/>
</dbReference>
<evidence type="ECO:0000256" key="7">
    <source>
        <dbReference type="SAM" id="Phobius"/>
    </source>
</evidence>
<keyword evidence="3" id="KW-0547">Nucleotide-binding</keyword>
<dbReference type="Gene3D" id="3.90.70.10">
    <property type="entry name" value="Cysteine proteinases"/>
    <property type="match status" value="1"/>
</dbReference>
<dbReference type="SMART" id="SM00382">
    <property type="entry name" value="AAA"/>
    <property type="match status" value="1"/>
</dbReference>
<evidence type="ECO:0000256" key="5">
    <source>
        <dbReference type="ARBA" id="ARBA00022989"/>
    </source>
</evidence>
<accession>A0A8J7U4Z0</accession>
<evidence type="ECO:0000256" key="3">
    <source>
        <dbReference type="ARBA" id="ARBA00022741"/>
    </source>
</evidence>
<dbReference type="InterPro" id="IPR039421">
    <property type="entry name" value="Type_1_exporter"/>
</dbReference>
<keyword evidence="4 11" id="KW-0067">ATP-binding</keyword>
<evidence type="ECO:0000256" key="4">
    <source>
        <dbReference type="ARBA" id="ARBA00022840"/>
    </source>
</evidence>
<dbReference type="GO" id="GO:0034040">
    <property type="term" value="F:ATPase-coupled lipid transmembrane transporter activity"/>
    <property type="evidence" value="ECO:0007669"/>
    <property type="project" value="TreeGrafter"/>
</dbReference>
<dbReference type="RefSeq" id="WP_207858520.1">
    <property type="nucleotide sequence ID" value="NZ_JAFREP010000007.1"/>
</dbReference>
<dbReference type="Pfam" id="PF00664">
    <property type="entry name" value="ABC_membrane"/>
    <property type="match status" value="1"/>
</dbReference>
<organism evidence="11 12">
    <name type="scientific">Acanthopleuribacter pedis</name>
    <dbReference type="NCBI Taxonomy" id="442870"/>
    <lineage>
        <taxon>Bacteria</taxon>
        <taxon>Pseudomonadati</taxon>
        <taxon>Acidobacteriota</taxon>
        <taxon>Holophagae</taxon>
        <taxon>Acanthopleuribacterales</taxon>
        <taxon>Acanthopleuribacteraceae</taxon>
        <taxon>Acanthopleuribacter</taxon>
    </lineage>
</organism>
<proteinExistence type="predicted"/>
<keyword evidence="6 7" id="KW-0472">Membrane</keyword>
<protein>
    <submittedName>
        <fullName evidence="11">ATP-binding cassette domain-containing protein</fullName>
    </submittedName>
</protein>
<gene>
    <name evidence="11" type="ORF">J3U88_09960</name>
</gene>
<feature type="domain" description="ABC transmembrane type-1" evidence="9">
    <location>
        <begin position="311"/>
        <end position="564"/>
    </location>
</feature>
<sequence length="897" mass="100060">MGIPNRRAWLVPEYIQNSAMDSGPAALMALFAGLKIDVRLDQLRRLSQTEVDGTDLSELARLAARYGVVLQEEYLPLEFLFLDHDDTGPLILKARGGGETNHFCVYWGGLGRRLQIMDTFRGRYWPEVGAFREHLREEERLIDAEAWRVWAGDVDFLLALERCHESLGIAQSVREQLRKRVLGGSDWFCLAALEAATRLMLNFCSCGALKRGEPAARALVQLFQRCLDRPRQALDLIPREYWSVVSAPPDATGRPRLRQRGILLLRLVDVRPVPEERRKTQTKSGPGNAGMPPPFRYLMHLMLADGWFLPVLYLVSLAVLAMGTIIEALLFRGLLDMGLHLTAGQRFVGISIILFFLIVQLVLQFLITQVRLRIGGKIESRLRMAFLSKLPRLGNNYLSTLSLGDISERCHSVTDIRQISSVLSRIVNNGFGLLLTTAGLIWLDPKVAVPAVVGTSLFLILPPALAPYLSVPDMRNRTHGGSLTTYYLDALQGLIACRSLGAEGAVAREHDRLLGEWTRSGRALQWRAVWFEGATTLSGYALAATLVVLHLQTDAAQAGSVLLFAYWALRVPVVGETLIAGIRGYPGIRNRTLRLMEAVFADEENFVEPTEATYDPRMQMETVPGVAVSFRDVSVKASGQTILKDVHVELARGEQVALVGPSGAGKSTLANLLLGTVQPQAGRVLVEGNMLDGEELEQLRQTTAWVSPEVHLWNKTLLENLQYGSDESVRLSLAEVFEKSQLYDVLEGLPQGLQTELGEEGTFISGGEGARVRLGRGMMRPLARLVILDEPFRGLDRHSRQRLLTAVRRWWPQATLLFITHDVREAMSFKRVLVMRDGTLAEDGDPRVLVKQKGSRLNQLIQAEEWLEKEIWQSPSWRREFLEKGTLVDKNAAGDTP</sequence>
<dbReference type="AlphaFoldDB" id="A0A8J7U4Z0"/>
<dbReference type="Gene3D" id="1.20.1560.10">
    <property type="entry name" value="ABC transporter type 1, transmembrane domain"/>
    <property type="match status" value="1"/>
</dbReference>
<dbReference type="InterPro" id="IPR005074">
    <property type="entry name" value="Peptidase_C39"/>
</dbReference>
<reference evidence="11" key="1">
    <citation type="submission" date="2021-03" db="EMBL/GenBank/DDBJ databases">
        <authorList>
            <person name="Wang G."/>
        </authorList>
    </citation>
    <scope>NUCLEOTIDE SEQUENCE</scope>
    <source>
        <strain evidence="11">KCTC 12899</strain>
    </source>
</reference>
<name>A0A8J7U4Z0_9BACT</name>
<dbReference type="Proteomes" id="UP000664417">
    <property type="component" value="Unassembled WGS sequence"/>
</dbReference>
<evidence type="ECO:0000313" key="11">
    <source>
        <dbReference type="EMBL" id="MBO1318786.1"/>
    </source>
</evidence>
<feature type="transmembrane region" description="Helical" evidence="7">
    <location>
        <begin position="426"/>
        <end position="443"/>
    </location>
</feature>
<keyword evidence="12" id="KW-1185">Reference proteome</keyword>
<dbReference type="InterPro" id="IPR027417">
    <property type="entry name" value="P-loop_NTPase"/>
</dbReference>
<dbReference type="PROSITE" id="PS50893">
    <property type="entry name" value="ABC_TRANSPORTER_2"/>
    <property type="match status" value="1"/>
</dbReference>
<keyword evidence="5 7" id="KW-1133">Transmembrane helix</keyword>
<dbReference type="InterPro" id="IPR003439">
    <property type="entry name" value="ABC_transporter-like_ATP-bd"/>
</dbReference>
<dbReference type="PROSITE" id="PS50990">
    <property type="entry name" value="PEPTIDASE_C39"/>
    <property type="match status" value="1"/>
</dbReference>
<dbReference type="GO" id="GO:0140359">
    <property type="term" value="F:ABC-type transporter activity"/>
    <property type="evidence" value="ECO:0007669"/>
    <property type="project" value="InterPro"/>
</dbReference>
<dbReference type="GO" id="GO:0008233">
    <property type="term" value="F:peptidase activity"/>
    <property type="evidence" value="ECO:0007669"/>
    <property type="project" value="InterPro"/>
</dbReference>
<feature type="transmembrane region" description="Helical" evidence="7">
    <location>
        <begin position="306"/>
        <end position="326"/>
    </location>
</feature>
<evidence type="ECO:0000259" key="8">
    <source>
        <dbReference type="PROSITE" id="PS50893"/>
    </source>
</evidence>
<feature type="transmembrane region" description="Helical" evidence="7">
    <location>
        <begin position="563"/>
        <end position="585"/>
    </location>
</feature>
<dbReference type="SUPFAM" id="SSF90123">
    <property type="entry name" value="ABC transporter transmembrane region"/>
    <property type="match status" value="1"/>
</dbReference>
<comment type="subcellular location">
    <subcellularLocation>
        <location evidence="1">Cell membrane</location>
        <topology evidence="1">Multi-pass membrane protein</topology>
    </subcellularLocation>
</comment>
<feature type="domain" description="ABC transporter" evidence="8">
    <location>
        <begin position="628"/>
        <end position="862"/>
    </location>
</feature>
<dbReference type="PANTHER" id="PTHR24221">
    <property type="entry name" value="ATP-BINDING CASSETTE SUB-FAMILY B"/>
    <property type="match status" value="1"/>
</dbReference>
<dbReference type="GO" id="GO:0005886">
    <property type="term" value="C:plasma membrane"/>
    <property type="evidence" value="ECO:0007669"/>
    <property type="project" value="UniProtKB-SubCell"/>
</dbReference>
<dbReference type="InterPro" id="IPR011527">
    <property type="entry name" value="ABC1_TM_dom"/>
</dbReference>
<dbReference type="GO" id="GO:0005524">
    <property type="term" value="F:ATP binding"/>
    <property type="evidence" value="ECO:0007669"/>
    <property type="project" value="UniProtKB-KW"/>
</dbReference>
<feature type="transmembrane region" description="Helical" evidence="7">
    <location>
        <begin position="529"/>
        <end position="551"/>
    </location>
</feature>
<dbReference type="GO" id="GO:0006508">
    <property type="term" value="P:proteolysis"/>
    <property type="evidence" value="ECO:0007669"/>
    <property type="project" value="InterPro"/>
</dbReference>
<dbReference type="GO" id="GO:0016887">
    <property type="term" value="F:ATP hydrolysis activity"/>
    <property type="evidence" value="ECO:0007669"/>
    <property type="project" value="InterPro"/>
</dbReference>
<keyword evidence="2 7" id="KW-0812">Transmembrane</keyword>
<feature type="transmembrane region" description="Helical" evidence="7">
    <location>
        <begin position="346"/>
        <end position="367"/>
    </location>
</feature>
<dbReference type="Gene3D" id="3.40.50.300">
    <property type="entry name" value="P-loop containing nucleotide triphosphate hydrolases"/>
    <property type="match status" value="1"/>
</dbReference>
<evidence type="ECO:0000256" key="2">
    <source>
        <dbReference type="ARBA" id="ARBA00022692"/>
    </source>
</evidence>
<dbReference type="EMBL" id="JAFREP010000007">
    <property type="protein sequence ID" value="MBO1318786.1"/>
    <property type="molecule type" value="Genomic_DNA"/>
</dbReference>
<dbReference type="InterPro" id="IPR003593">
    <property type="entry name" value="AAA+_ATPase"/>
</dbReference>
<dbReference type="Pfam" id="PF00005">
    <property type="entry name" value="ABC_tran"/>
    <property type="match status" value="1"/>
</dbReference>
<dbReference type="PROSITE" id="PS50929">
    <property type="entry name" value="ABC_TM1F"/>
    <property type="match status" value="1"/>
</dbReference>